<dbReference type="PANTHER" id="PTHR41533">
    <property type="entry name" value="L,D-TRANSPEPTIDASE HI_1667-RELATED"/>
    <property type="match status" value="1"/>
</dbReference>
<keyword evidence="5 7" id="KW-0573">Peptidoglycan synthesis</keyword>
<dbReference type="InterPro" id="IPR005490">
    <property type="entry name" value="LD_TPept_cat_dom"/>
</dbReference>
<evidence type="ECO:0000256" key="6">
    <source>
        <dbReference type="ARBA" id="ARBA00023316"/>
    </source>
</evidence>
<dbReference type="Proteomes" id="UP001139410">
    <property type="component" value="Unassembled WGS sequence"/>
</dbReference>
<dbReference type="Pfam" id="PF20142">
    <property type="entry name" value="Scaffold"/>
    <property type="match status" value="1"/>
</dbReference>
<feature type="signal peptide" evidence="8">
    <location>
        <begin position="1"/>
        <end position="23"/>
    </location>
</feature>
<dbReference type="PANTHER" id="PTHR41533:SF2">
    <property type="entry name" value="BLR7131 PROTEIN"/>
    <property type="match status" value="1"/>
</dbReference>
<evidence type="ECO:0000256" key="1">
    <source>
        <dbReference type="ARBA" id="ARBA00004752"/>
    </source>
</evidence>
<dbReference type="RefSeq" id="WP_235066357.1">
    <property type="nucleotide sequence ID" value="NZ_JAKFGM010000001.1"/>
</dbReference>
<keyword evidence="11" id="KW-1185">Reference proteome</keyword>
<evidence type="ECO:0000256" key="7">
    <source>
        <dbReference type="PROSITE-ProRule" id="PRU01373"/>
    </source>
</evidence>
<gene>
    <name evidence="10" type="ORF">LVY65_02110</name>
</gene>
<dbReference type="GO" id="GO:0008360">
    <property type="term" value="P:regulation of cell shape"/>
    <property type="evidence" value="ECO:0007669"/>
    <property type="project" value="UniProtKB-UniRule"/>
</dbReference>
<evidence type="ECO:0000256" key="2">
    <source>
        <dbReference type="ARBA" id="ARBA00005992"/>
    </source>
</evidence>
<dbReference type="PROSITE" id="PS52029">
    <property type="entry name" value="LD_TPASE"/>
    <property type="match status" value="1"/>
</dbReference>
<keyword evidence="3" id="KW-0808">Transferase</keyword>
<dbReference type="GO" id="GO:0071555">
    <property type="term" value="P:cell wall organization"/>
    <property type="evidence" value="ECO:0007669"/>
    <property type="project" value="UniProtKB-UniRule"/>
</dbReference>
<comment type="similarity">
    <text evidence="2">Belongs to the YkuD family.</text>
</comment>
<dbReference type="InterPro" id="IPR045380">
    <property type="entry name" value="LD_TPept_scaffold_dom"/>
</dbReference>
<evidence type="ECO:0000313" key="11">
    <source>
        <dbReference type="Proteomes" id="UP001139410"/>
    </source>
</evidence>
<dbReference type="SUPFAM" id="SSF141523">
    <property type="entry name" value="L,D-transpeptidase catalytic domain-like"/>
    <property type="match status" value="1"/>
</dbReference>
<evidence type="ECO:0000256" key="5">
    <source>
        <dbReference type="ARBA" id="ARBA00022984"/>
    </source>
</evidence>
<name>A0A9X1TX76_9SPHN</name>
<keyword evidence="8" id="KW-0732">Signal</keyword>
<comment type="caution">
    <text evidence="10">The sequence shown here is derived from an EMBL/GenBank/DDBJ whole genome shotgun (WGS) entry which is preliminary data.</text>
</comment>
<dbReference type="CDD" id="cd16913">
    <property type="entry name" value="YkuD_like"/>
    <property type="match status" value="1"/>
</dbReference>
<reference evidence="10" key="1">
    <citation type="submission" date="2022-01" db="EMBL/GenBank/DDBJ databases">
        <authorList>
            <person name="Jo J.-H."/>
            <person name="Im W.-T."/>
        </authorList>
    </citation>
    <scope>NUCLEOTIDE SEQUENCE</scope>
    <source>
        <strain evidence="10">G124</strain>
    </source>
</reference>
<dbReference type="EMBL" id="JAKFGM010000001">
    <property type="protein sequence ID" value="MCF2513863.1"/>
    <property type="molecule type" value="Genomic_DNA"/>
</dbReference>
<evidence type="ECO:0000256" key="8">
    <source>
        <dbReference type="SAM" id="SignalP"/>
    </source>
</evidence>
<feature type="domain" description="L,D-TPase catalytic" evidence="9">
    <location>
        <begin position="210"/>
        <end position="407"/>
    </location>
</feature>
<proteinExistence type="inferred from homology"/>
<keyword evidence="4 7" id="KW-0133">Cell shape</keyword>
<evidence type="ECO:0000256" key="4">
    <source>
        <dbReference type="ARBA" id="ARBA00022960"/>
    </source>
</evidence>
<comment type="pathway">
    <text evidence="1 7">Cell wall biogenesis; peptidoglycan biosynthesis.</text>
</comment>
<feature type="active site" description="Nucleophile" evidence="7">
    <location>
        <position position="367"/>
    </location>
</feature>
<dbReference type="Pfam" id="PF03734">
    <property type="entry name" value="YkuD"/>
    <property type="match status" value="1"/>
</dbReference>
<dbReference type="InterPro" id="IPR038063">
    <property type="entry name" value="Transpep_catalytic_dom"/>
</dbReference>
<evidence type="ECO:0000313" key="10">
    <source>
        <dbReference type="EMBL" id="MCF2513863.1"/>
    </source>
</evidence>
<evidence type="ECO:0000256" key="3">
    <source>
        <dbReference type="ARBA" id="ARBA00022679"/>
    </source>
</evidence>
<dbReference type="GO" id="GO:0004180">
    <property type="term" value="F:carboxypeptidase activity"/>
    <property type="evidence" value="ECO:0007669"/>
    <property type="project" value="UniProtKB-ARBA"/>
</dbReference>
<feature type="active site" description="Proton donor/acceptor" evidence="7">
    <location>
        <position position="348"/>
    </location>
</feature>
<keyword evidence="6 7" id="KW-0961">Cell wall biogenesis/degradation</keyword>
<dbReference type="GO" id="GO:0009252">
    <property type="term" value="P:peptidoglycan biosynthetic process"/>
    <property type="evidence" value="ECO:0007669"/>
    <property type="project" value="UniProtKB-KW"/>
</dbReference>
<feature type="chain" id="PRO_5040796315" evidence="8">
    <location>
        <begin position="24"/>
        <end position="446"/>
    </location>
</feature>
<protein>
    <submittedName>
        <fullName evidence="10">L,D-transpeptidase family protein</fullName>
    </submittedName>
</protein>
<accession>A0A9X1TX76</accession>
<dbReference type="AlphaFoldDB" id="A0A9X1TX76"/>
<dbReference type="Gene3D" id="2.40.440.10">
    <property type="entry name" value="L,D-transpeptidase catalytic domain-like"/>
    <property type="match status" value="1"/>
</dbReference>
<dbReference type="InterPro" id="IPR052905">
    <property type="entry name" value="LD-transpeptidase_YkuD-like"/>
</dbReference>
<evidence type="ECO:0000259" key="9">
    <source>
        <dbReference type="PROSITE" id="PS52029"/>
    </source>
</evidence>
<organism evidence="10 11">
    <name type="scientific">Sphingomonas cremea</name>
    <dbReference type="NCBI Taxonomy" id="2904799"/>
    <lineage>
        <taxon>Bacteria</taxon>
        <taxon>Pseudomonadati</taxon>
        <taxon>Pseudomonadota</taxon>
        <taxon>Alphaproteobacteria</taxon>
        <taxon>Sphingomonadales</taxon>
        <taxon>Sphingomonadaceae</taxon>
        <taxon>Sphingomonas</taxon>
    </lineage>
</organism>
<dbReference type="GO" id="GO:0016740">
    <property type="term" value="F:transferase activity"/>
    <property type="evidence" value="ECO:0007669"/>
    <property type="project" value="UniProtKB-KW"/>
</dbReference>
<sequence length="446" mass="48023">MQRNLLKSAAFMALALSSVPAGAAQAGTAVAASPQLTVLQGNDDISRFYTASKNAPIWFRAGQADAPPLLVSILKRSPIDGFARGPQLAMEIEAAMAKAQAGDPSSVQAAERLMSSAWISYSQAISALTPRMLYSEKWVTPVVPSSFQVLRLALKAPSLAQHLKSVSDINPIYSSLRDLAITEAKLPGGGQSARYAANLERARSIPATGKFVLVDAATARLWMYQDGRPIDSMKVIVGDKEKLGLPTPMIASVIWYATFNPYWHVPDHLVRKTLAPHVINDGETYLKKNGYEVVSDWNATEILPASSVDWKAAADGTVHVKIRQLPGPTNSMGKLKFNFANPEGIYLHDTPTKSKFALSNRALSNGCIRLEDAQRLGRWLLGREPVAPGAGMEQHVQLPQGVPVYVTYLTAQPNIGEPRLVRDIYGWDAQSTITAAAAVQAAGAGS</sequence>